<organism evidence="2 3">
    <name type="scientific">Microbacterium foliorum</name>
    <dbReference type="NCBI Taxonomy" id="104336"/>
    <lineage>
        <taxon>Bacteria</taxon>
        <taxon>Bacillati</taxon>
        <taxon>Actinomycetota</taxon>
        <taxon>Actinomycetes</taxon>
        <taxon>Micrococcales</taxon>
        <taxon>Microbacteriaceae</taxon>
        <taxon>Microbacterium</taxon>
    </lineage>
</organism>
<evidence type="ECO:0000313" key="3">
    <source>
        <dbReference type="Proteomes" id="UP000033572"/>
    </source>
</evidence>
<accession>A0A0F0L0J8</accession>
<dbReference type="EMBL" id="JYIU01000029">
    <property type="protein sequence ID" value="KJL25086.1"/>
    <property type="molecule type" value="Genomic_DNA"/>
</dbReference>
<feature type="region of interest" description="Disordered" evidence="1">
    <location>
        <begin position="1"/>
        <end position="20"/>
    </location>
</feature>
<dbReference type="AlphaFoldDB" id="A0A0F0L0J8"/>
<evidence type="ECO:0000256" key="1">
    <source>
        <dbReference type="SAM" id="MobiDB-lite"/>
    </source>
</evidence>
<reference evidence="2 3" key="1">
    <citation type="submission" date="2015-02" db="EMBL/GenBank/DDBJ databases">
        <title>Draft genome sequences of ten Microbacterium spp. with emphasis on heavy metal contaminated environments.</title>
        <authorList>
            <person name="Corretto E."/>
        </authorList>
    </citation>
    <scope>NUCLEOTIDE SEQUENCE [LARGE SCALE GENOMIC DNA]</scope>
    <source>
        <strain evidence="2 3">DSM 12966</strain>
    </source>
</reference>
<evidence type="ECO:0008006" key="4">
    <source>
        <dbReference type="Google" id="ProtNLM"/>
    </source>
</evidence>
<dbReference type="RefSeq" id="WP_208856510.1">
    <property type="nucleotide sequence ID" value="NZ_CAKKLS010000020.1"/>
</dbReference>
<gene>
    <name evidence="2" type="ORF">RN50_00544</name>
</gene>
<comment type="caution">
    <text evidence="2">The sequence shown here is derived from an EMBL/GenBank/DDBJ whole genome shotgun (WGS) entry which is preliminary data.</text>
</comment>
<dbReference type="PATRIC" id="fig|104336.4.peg.566"/>
<dbReference type="GeneID" id="94445875"/>
<evidence type="ECO:0000313" key="2">
    <source>
        <dbReference type="EMBL" id="KJL25086.1"/>
    </source>
</evidence>
<sequence>MRVDQHFAPGGDPERVATGGATVPGRVDVRERVYRTVTEQASAVLIGVPRGDVKVDVAEHPGGFAVRIATPLPVPNLDDTVAIEQGVPVLERARQLQEQLQTRLTGILGRDITRINLTITGATIPERSRVR</sequence>
<protein>
    <recommendedName>
        <fullName evidence="4">Asp23/Gls24 family envelope stress response protein</fullName>
    </recommendedName>
</protein>
<dbReference type="Proteomes" id="UP000033572">
    <property type="component" value="Unassembled WGS sequence"/>
</dbReference>
<proteinExistence type="predicted"/>
<name>A0A0F0L0J8_9MICO</name>
<keyword evidence="3" id="KW-1185">Reference proteome</keyword>